<comment type="caution">
    <text evidence="2">The sequence shown here is derived from an EMBL/GenBank/DDBJ whole genome shotgun (WGS) entry which is preliminary data.</text>
</comment>
<keyword evidence="3" id="KW-1185">Reference proteome</keyword>
<dbReference type="Proteomes" id="UP000477849">
    <property type="component" value="Unassembled WGS sequence"/>
</dbReference>
<evidence type="ECO:0000256" key="1">
    <source>
        <dbReference type="SAM" id="SignalP"/>
    </source>
</evidence>
<reference evidence="2 3" key="1">
    <citation type="submission" date="2020-02" db="EMBL/GenBank/DDBJ databases">
        <title>Genome sequence of the type strain CCBAU10050 of Rhizobium daejeonense.</title>
        <authorList>
            <person name="Gao J."/>
            <person name="Sun J."/>
        </authorList>
    </citation>
    <scope>NUCLEOTIDE SEQUENCE [LARGE SCALE GENOMIC DNA]</scope>
    <source>
        <strain evidence="2 3">CCBAU10050</strain>
    </source>
</reference>
<feature type="chain" id="PRO_5026750067" evidence="1">
    <location>
        <begin position="37"/>
        <end position="336"/>
    </location>
</feature>
<keyword evidence="1" id="KW-0732">Signal</keyword>
<evidence type="ECO:0000313" key="2">
    <source>
        <dbReference type="EMBL" id="NGO64926.1"/>
    </source>
</evidence>
<dbReference type="AlphaFoldDB" id="A0A6M1SDT1"/>
<name>A0A6M1SDT1_9HYPH</name>
<dbReference type="RefSeq" id="WP_163902859.1">
    <property type="nucleotide sequence ID" value="NZ_CP048427.1"/>
</dbReference>
<protein>
    <submittedName>
        <fullName evidence="2">Uncharacterized protein</fullName>
    </submittedName>
</protein>
<organism evidence="2 3">
    <name type="scientific">Rhizobium daejeonense</name>
    <dbReference type="NCBI Taxonomy" id="240521"/>
    <lineage>
        <taxon>Bacteria</taxon>
        <taxon>Pseudomonadati</taxon>
        <taxon>Pseudomonadota</taxon>
        <taxon>Alphaproteobacteria</taxon>
        <taxon>Hyphomicrobiales</taxon>
        <taxon>Rhizobiaceae</taxon>
        <taxon>Rhizobium/Agrobacterium group</taxon>
        <taxon>Rhizobium</taxon>
    </lineage>
</organism>
<dbReference type="EMBL" id="JAAKZH010000004">
    <property type="protein sequence ID" value="NGO64926.1"/>
    <property type="molecule type" value="Genomic_DNA"/>
</dbReference>
<evidence type="ECO:0000313" key="3">
    <source>
        <dbReference type="Proteomes" id="UP000477849"/>
    </source>
</evidence>
<feature type="signal peptide" evidence="1">
    <location>
        <begin position="1"/>
        <end position="36"/>
    </location>
</feature>
<sequence>MLAMMKQDAANTKSISGVLTTMAGALALLAATPAFAWTQAEIDAAIATLDTPEARLCPESNGSKLELPYEIKDINGDAIDEIIVHQQASGAAGCFGHAGSEISLLISDGKGGWTDAFGFPGSDLAFHPRTDSDWPDVEILGPGFCFPVWRHHQGSYGIWRTCEDGKLVYAEGLRDNAVPSGVAGGGAKAKPASHSGSNGIGTLSAVEVIDVASLDGIPYDHNGSIMVVDGAKGVIVYDHPKSSIAGTVKRGTVLFRGKPWDMNNPDGALIDGVAHTFKKGCDATEYPVRGRYHVMYGMSQFTLEGAAPIRSKTNCDITGHSMTSGNAKLKFDIAWD</sequence>
<proteinExistence type="predicted"/>
<accession>A0A6M1SDT1</accession>
<gene>
    <name evidence="2" type="ORF">G6N76_14745</name>
</gene>